<organism evidence="1 2">
    <name type="scientific">Lachancea nothofagi CBS 11611</name>
    <dbReference type="NCBI Taxonomy" id="1266666"/>
    <lineage>
        <taxon>Eukaryota</taxon>
        <taxon>Fungi</taxon>
        <taxon>Dikarya</taxon>
        <taxon>Ascomycota</taxon>
        <taxon>Saccharomycotina</taxon>
        <taxon>Saccharomycetes</taxon>
        <taxon>Saccharomycetales</taxon>
        <taxon>Saccharomycetaceae</taxon>
        <taxon>Lachancea</taxon>
    </lineage>
</organism>
<reference evidence="2" key="1">
    <citation type="submission" date="2016-03" db="EMBL/GenBank/DDBJ databases">
        <authorList>
            <person name="Devillers Hugo."/>
        </authorList>
    </citation>
    <scope>NUCLEOTIDE SEQUENCE [LARGE SCALE GENOMIC DNA]</scope>
</reference>
<dbReference type="Proteomes" id="UP000189911">
    <property type="component" value="Chromosome H"/>
</dbReference>
<protein>
    <submittedName>
        <fullName evidence="1">LANO_0H22914g1_1</fullName>
    </submittedName>
</protein>
<dbReference type="EMBL" id="LT598447">
    <property type="protein sequence ID" value="SCV06137.1"/>
    <property type="molecule type" value="Genomic_DNA"/>
</dbReference>
<gene>
    <name evidence="1" type="ORF">LANO_0H22914G</name>
</gene>
<name>A0A1G4KNY3_9SACH</name>
<sequence>MLCRSHGLRNQLRQARSLNCQKRQELHGDLRLKDPTELLGFVQIKLAQQEVNGLKTLKNKLQRQLGYRYAAFMTEMRQAGTLKPDLVQMIFFQKAGSRQYQAFTSSLQTVIDSTGSVETKKKQLYTLLQLQKALYPQVARENGILVPESVHLWFWDNVEKTKSFEHFYFLIQNNVLLGSQSANRFLNRLLKGSEMELQLASFQIFLHNPQHHKIYHESFIKLYSFAQINRITTTLLSKKDFRHIKLYFTALLERLEANELQALNLPQEKRTALFIRFTNTLLKFLEESQNCDMFLQSFKMVLELVHTQKLSLELLHKPLLLAIRLLRRLNEHSHVLQLISLAQELDLRKSFKFKQSLIGELISTLRSFNDPKIILSYITTVYANPTTVPLLNELGLWGLLHHNSLDRLSTTQLERDCLTLIKQKSQLSQFLTQNLKPSSVALTELYRVTLQYMRNTMPPLEFKQLVVVLYHRYVDTLKINRGYFIYPDCGVLNVLIHNLRYPLKEDRLAYQLVLDFFQAGLHLACSKSSPFGLLMYHNYTLTMTEISTLLVLMDQHGIKLDFKMICSMVFQNLRSGQIDEARSWYEKALAGGFPISHKLLIKRAVENNWKLPTDTDISFLDEPPQPQYPFGSGFDDVDDLVSSDLMEEEYEGTSGFANELLDAVGTFKRLSN</sequence>
<keyword evidence="2" id="KW-1185">Reference proteome</keyword>
<evidence type="ECO:0000313" key="1">
    <source>
        <dbReference type="EMBL" id="SCV06137.1"/>
    </source>
</evidence>
<dbReference type="OrthoDB" id="4064138at2759"/>
<accession>A0A1G4KNY3</accession>
<evidence type="ECO:0000313" key="2">
    <source>
        <dbReference type="Proteomes" id="UP000189911"/>
    </source>
</evidence>
<dbReference type="AlphaFoldDB" id="A0A1G4KNY3"/>
<proteinExistence type="predicted"/>